<organism evidence="3 4">
    <name type="scientific">Allorhodopirellula heiligendammensis</name>
    <dbReference type="NCBI Taxonomy" id="2714739"/>
    <lineage>
        <taxon>Bacteria</taxon>
        <taxon>Pseudomonadati</taxon>
        <taxon>Planctomycetota</taxon>
        <taxon>Planctomycetia</taxon>
        <taxon>Pirellulales</taxon>
        <taxon>Pirellulaceae</taxon>
        <taxon>Allorhodopirellula</taxon>
    </lineage>
</organism>
<accession>A0A5C6C706</accession>
<feature type="transmembrane region" description="Helical" evidence="2">
    <location>
        <begin position="105"/>
        <end position="128"/>
    </location>
</feature>
<evidence type="ECO:0000313" key="3">
    <source>
        <dbReference type="EMBL" id="TWU19266.1"/>
    </source>
</evidence>
<comment type="caution">
    <text evidence="3">The sequence shown here is derived from an EMBL/GenBank/DDBJ whole genome shotgun (WGS) entry which is preliminary data.</text>
</comment>
<dbReference type="Proteomes" id="UP000319908">
    <property type="component" value="Unassembled WGS sequence"/>
</dbReference>
<name>A0A5C6C706_9BACT</name>
<feature type="transmembrane region" description="Helical" evidence="2">
    <location>
        <begin position="62"/>
        <end position="80"/>
    </location>
</feature>
<dbReference type="EMBL" id="SJPU01000001">
    <property type="protein sequence ID" value="TWU19266.1"/>
    <property type="molecule type" value="Genomic_DNA"/>
</dbReference>
<keyword evidence="4" id="KW-1185">Reference proteome</keyword>
<feature type="compositionally biased region" description="Polar residues" evidence="1">
    <location>
        <begin position="245"/>
        <end position="257"/>
    </location>
</feature>
<dbReference type="RefSeq" id="WP_302117907.1">
    <property type="nucleotide sequence ID" value="NZ_SJPU01000001.1"/>
</dbReference>
<keyword evidence="2" id="KW-0472">Membrane</keyword>
<gene>
    <name evidence="3" type="ORF">Poly21_14380</name>
</gene>
<evidence type="ECO:0000313" key="4">
    <source>
        <dbReference type="Proteomes" id="UP000319908"/>
    </source>
</evidence>
<evidence type="ECO:0008006" key="5">
    <source>
        <dbReference type="Google" id="ProtNLM"/>
    </source>
</evidence>
<feature type="transmembrane region" description="Helical" evidence="2">
    <location>
        <begin position="135"/>
        <end position="153"/>
    </location>
</feature>
<dbReference type="AlphaFoldDB" id="A0A5C6C706"/>
<evidence type="ECO:0000256" key="2">
    <source>
        <dbReference type="SAM" id="Phobius"/>
    </source>
</evidence>
<feature type="region of interest" description="Disordered" evidence="1">
    <location>
        <begin position="236"/>
        <end position="257"/>
    </location>
</feature>
<keyword evidence="2" id="KW-0812">Transmembrane</keyword>
<proteinExistence type="predicted"/>
<reference evidence="3 4" key="1">
    <citation type="journal article" date="2020" name="Antonie Van Leeuwenhoek">
        <title>Rhodopirellula heiligendammensis sp. nov., Rhodopirellula pilleata sp. nov., and Rhodopirellula solitaria sp. nov. isolated from natural or artificial marine surfaces in Northern Germany and California, USA, and emended description of the genus Rhodopirellula.</title>
        <authorList>
            <person name="Kallscheuer N."/>
            <person name="Wiegand S."/>
            <person name="Jogler M."/>
            <person name="Boedeker C."/>
            <person name="Peeters S.H."/>
            <person name="Rast P."/>
            <person name="Heuer A."/>
            <person name="Jetten M.S.M."/>
            <person name="Rohde M."/>
            <person name="Jogler C."/>
        </authorList>
    </citation>
    <scope>NUCLEOTIDE SEQUENCE [LARGE SCALE GENOMIC DNA]</scope>
    <source>
        <strain evidence="3 4">Poly21</strain>
    </source>
</reference>
<sequence>MNTTTHTPAAPRLAMVVKIGFTAFMAVLVPYYWIEYGPTNFVYFCDIALFLALAAVWTEKPIFASMAAVGIAVPQLLWQVDFLGNLAGVPLTGMTDYMFNPEISLIGRGLSFFHFWLPILLLGIIYRLGYDRRAFWGWTMTAWVAMLISYFLLPAPGDALAYVNQPSNVNYVYGMSAEAPQSIMPGWAWLAMMMVGLPALVYAPTHLILAWFMPQAHSGSGLGCHESYISALSPDQMGEDPHSGTVGSENSHSPSLL</sequence>
<feature type="transmembrane region" description="Helical" evidence="2">
    <location>
        <begin position="12"/>
        <end position="34"/>
    </location>
</feature>
<keyword evidence="2" id="KW-1133">Transmembrane helix</keyword>
<feature type="transmembrane region" description="Helical" evidence="2">
    <location>
        <begin position="40"/>
        <end position="57"/>
    </location>
</feature>
<feature type="transmembrane region" description="Helical" evidence="2">
    <location>
        <begin position="187"/>
        <end position="212"/>
    </location>
</feature>
<evidence type="ECO:0000256" key="1">
    <source>
        <dbReference type="SAM" id="MobiDB-lite"/>
    </source>
</evidence>
<protein>
    <recommendedName>
        <fullName evidence="5">Membrane-associated protein</fullName>
    </recommendedName>
</protein>